<evidence type="ECO:0000313" key="2">
    <source>
        <dbReference type="Proteomes" id="UP000279029"/>
    </source>
</evidence>
<evidence type="ECO:0000313" key="1">
    <source>
        <dbReference type="EMBL" id="VDN48364.1"/>
    </source>
</evidence>
<reference evidence="1 2" key="1">
    <citation type="submission" date="2018-09" db="EMBL/GenBank/DDBJ databases">
        <authorList>
            <person name="Postec A."/>
        </authorList>
    </citation>
    <scope>NUCLEOTIDE SEQUENCE [LARGE SCALE GENOMIC DNA]</scope>
    <source>
        <strain evidence="1">70B-A</strain>
    </source>
</reference>
<proteinExistence type="predicted"/>
<sequence length="109" mass="13190">MEPSKKDWKLFKDKIGSWQESYMEKLIKEYMTFLNDDLPASTKFWELEKKIKQDKKKPGVILELRKRDMLFDIIRLINDGVITMDNLSDFTDELRENVKVLQERLNYEI</sequence>
<accession>A0A3P7NYP7</accession>
<name>A0A3P7NYP7_9FIRM</name>
<dbReference type="AlphaFoldDB" id="A0A3P7NYP7"/>
<protein>
    <recommendedName>
        <fullName evidence="3">Multidrug transporter</fullName>
    </recommendedName>
</protein>
<dbReference type="EMBL" id="LR130778">
    <property type="protein sequence ID" value="VDN48364.1"/>
    <property type="molecule type" value="Genomic_DNA"/>
</dbReference>
<evidence type="ECO:0008006" key="3">
    <source>
        <dbReference type="Google" id="ProtNLM"/>
    </source>
</evidence>
<organism evidence="1 2">
    <name type="scientific">Petrocella atlantisensis</name>
    <dbReference type="NCBI Taxonomy" id="2173034"/>
    <lineage>
        <taxon>Bacteria</taxon>
        <taxon>Bacillati</taxon>
        <taxon>Bacillota</taxon>
        <taxon>Clostridia</taxon>
        <taxon>Lachnospirales</taxon>
        <taxon>Vallitaleaceae</taxon>
        <taxon>Petrocella</taxon>
    </lineage>
</organism>
<dbReference type="RefSeq" id="WP_125137505.1">
    <property type="nucleotide sequence ID" value="NZ_LR130778.1"/>
</dbReference>
<dbReference type="KEGG" id="cbar:PATL70BA_2469"/>
<dbReference type="Proteomes" id="UP000279029">
    <property type="component" value="Chromosome"/>
</dbReference>
<keyword evidence="2" id="KW-1185">Reference proteome</keyword>
<dbReference type="OrthoDB" id="2004804at2"/>
<gene>
    <name evidence="1" type="ORF">PATL70BA_2469</name>
</gene>